<evidence type="ECO:0000313" key="1">
    <source>
        <dbReference type="EMBL" id="MDX8532187.1"/>
    </source>
</evidence>
<name>A0ABU5A3H8_9HYPH</name>
<evidence type="ECO:0000313" key="2">
    <source>
        <dbReference type="Proteomes" id="UP001285154"/>
    </source>
</evidence>
<dbReference type="InterPro" id="IPR036513">
    <property type="entry name" value="STAS_dom_sf"/>
</dbReference>
<comment type="caution">
    <text evidence="1">The sequence shown here is derived from an EMBL/GenBank/DDBJ whole genome shotgun (WGS) entry which is preliminary data.</text>
</comment>
<proteinExistence type="predicted"/>
<dbReference type="Proteomes" id="UP001285154">
    <property type="component" value="Unassembled WGS sequence"/>
</dbReference>
<protein>
    <submittedName>
        <fullName evidence="1">STAS/SEC14 domain-containing protein</fullName>
    </submittedName>
</protein>
<dbReference type="RefSeq" id="WP_320319281.1">
    <property type="nucleotide sequence ID" value="NZ_JAVIIR010000007.1"/>
</dbReference>
<dbReference type="SUPFAM" id="SSF52091">
    <property type="entry name" value="SpoIIaa-like"/>
    <property type="match status" value="1"/>
</dbReference>
<sequence length="144" mass="16026">MLFLELLERKGLAVKHLEAVPAIRRIETNRDALFAIDVVGDVSPADAENLFGLLEAAYALHPRIDALIRLTDEESVDWANISRDTLRQGVADALQHIVRCAAIGEPSWASLVAGLFPKVLPFEFRHFGVDDEEAAWRWLGARPT</sequence>
<dbReference type="Gene3D" id="3.40.50.10600">
    <property type="entry name" value="SpoIIaa-like domains"/>
    <property type="match status" value="1"/>
</dbReference>
<keyword evidence="2" id="KW-1185">Reference proteome</keyword>
<reference evidence="1 2" key="1">
    <citation type="submission" date="2023-08" db="EMBL/GenBank/DDBJ databases">
        <title>Implementing the SeqCode for naming new Mesorhizobium species isolated from Vachellia karroo root nodules.</title>
        <authorList>
            <person name="Van Lill M."/>
        </authorList>
    </citation>
    <scope>NUCLEOTIDE SEQUENCE [LARGE SCALE GENOMIC DNA]</scope>
    <source>
        <strain evidence="1 2">VK25D</strain>
    </source>
</reference>
<gene>
    <name evidence="1" type="ORF">RFM42_14415</name>
</gene>
<accession>A0ABU5A3H8</accession>
<dbReference type="InterPro" id="IPR021866">
    <property type="entry name" value="SpoIIAA-like"/>
</dbReference>
<organism evidence="1 2">
    <name type="scientific">Mesorhizobium vachelliae</name>
    <dbReference type="NCBI Taxonomy" id="3072309"/>
    <lineage>
        <taxon>Bacteria</taxon>
        <taxon>Pseudomonadati</taxon>
        <taxon>Pseudomonadota</taxon>
        <taxon>Alphaproteobacteria</taxon>
        <taxon>Hyphomicrobiales</taxon>
        <taxon>Phyllobacteriaceae</taxon>
        <taxon>Mesorhizobium</taxon>
    </lineage>
</organism>
<dbReference type="Pfam" id="PF11964">
    <property type="entry name" value="SpoIIAA-like"/>
    <property type="match status" value="1"/>
</dbReference>
<dbReference type="InterPro" id="IPR038396">
    <property type="entry name" value="SpoIIAA-like_sf"/>
</dbReference>
<dbReference type="EMBL" id="JAVIIQ010000005">
    <property type="protein sequence ID" value="MDX8532187.1"/>
    <property type="molecule type" value="Genomic_DNA"/>
</dbReference>